<dbReference type="GO" id="GO:0002151">
    <property type="term" value="F:G-quadruplex RNA binding"/>
    <property type="evidence" value="ECO:0007669"/>
    <property type="project" value="TreeGrafter"/>
</dbReference>
<dbReference type="Pfam" id="PF07717">
    <property type="entry name" value="OB_NTP_bind"/>
    <property type="match status" value="1"/>
</dbReference>
<protein>
    <recommendedName>
        <fullName evidence="2">RNA helicase</fullName>
        <ecNumber evidence="2">3.6.4.13</ecNumber>
    </recommendedName>
</protein>
<name>A0A7R8UGF0_HERIL</name>
<dbReference type="PROSITE" id="PS51194">
    <property type="entry name" value="HELICASE_CTER"/>
    <property type="match status" value="1"/>
</dbReference>
<dbReference type="PANTHER" id="PTHR18934">
    <property type="entry name" value="ATP-DEPENDENT RNA HELICASE"/>
    <property type="match status" value="1"/>
</dbReference>
<feature type="compositionally biased region" description="Basic residues" evidence="8">
    <location>
        <begin position="35"/>
        <end position="49"/>
    </location>
</feature>
<dbReference type="InterPro" id="IPR002464">
    <property type="entry name" value="DNA/RNA_helicase_DEAH_CS"/>
</dbReference>
<feature type="domain" description="Helicase ATP-binding" evidence="9">
    <location>
        <begin position="176"/>
        <end position="344"/>
    </location>
</feature>
<keyword evidence="3" id="KW-0547">Nucleotide-binding</keyword>
<dbReference type="GO" id="GO:0005634">
    <property type="term" value="C:nucleus"/>
    <property type="evidence" value="ECO:0007669"/>
    <property type="project" value="TreeGrafter"/>
</dbReference>
<dbReference type="GO" id="GO:0051880">
    <property type="term" value="F:G-quadruplex DNA binding"/>
    <property type="evidence" value="ECO:0007669"/>
    <property type="project" value="TreeGrafter"/>
</dbReference>
<evidence type="ECO:0000256" key="4">
    <source>
        <dbReference type="ARBA" id="ARBA00022801"/>
    </source>
</evidence>
<dbReference type="SMART" id="SM00847">
    <property type="entry name" value="HA2"/>
    <property type="match status" value="1"/>
</dbReference>
<evidence type="ECO:0000256" key="5">
    <source>
        <dbReference type="ARBA" id="ARBA00022806"/>
    </source>
</evidence>
<sequence>MESNNDEPRRLDGRTVSGLQQALREQAIRAMNRGGRSHHGRGGGRHRGRPPGLRGREIGMFYRQRAMEREQQEELESFVLLQPEIIVKVQKMLSEYDSASTSTFRSEFENYFKSIRSTSFEQNMKEKLLESCVEQDDRLDEKMMIEYDEMMDNLKFQENMITREKLPVNTKKEEILNAIASNQVVLISGDTGCGKTTQVPQYVLDSYLSSGKASLCKIFCTQPRRISAITVAERVAWERAQHLGESVGYQIRLQSVLPHERGSITYCTTGILLKRLESDPLLNGISHIFLDEVHERDVNTDVVMGLLKEIISHRPDLKVILMSATFNTSTFSAYFNNCTNIEVQGTLFPVTEFYLEDVLEETKFANFPEEVQRKRPKWEKYRNKYKQSDSLDDYTSFIEPYARSVQDKYSKFVIEGIKNPNSEKINVDLLTALIFHISFNKPAGAILVFLPGYEAISKLHTSITNSKFYSAEKFKVYALHSMMPTADQKSVFSRPPENVRKVIISTNIAETSITIDDVVYVINSGKSKMTNYNPETKLQTLEEVWTTLANNKQRRGRAGRVQPGICYHLFTRAREFTMDALPTPEILRTRLESVILNLKMLRIHDVAQFLRKLVSVPDDSVVQTSIALLKRLNALDEREFITPLGLHLARLPIDPQIGKMILLAALFKCVDPITSVAANLSFKDPFYRPLGKEKLVDDIRVKFSKDTKSDHLMAANVITEYREEKRKGNERSFCYDNFLSISTLNQLEKMKGQFTDLLMEARFLESSDPTDPKNNYNSSNLDLLRSIISAGLYPNVAKVRRVKICKRRVDPRMDIITPEDGRVSFHPSSINSKQTGFEYKFFAYFMKQKSTAIYLFDTTMINPRALLIFGDGEGAGFDQLGNHFILLGDSFRFRTNRVSAEVILKLREKFDELLQKKAINPGPVDPESEDALLLGAITEVLNAGRFSGHPDYSSDEGNVM</sequence>
<dbReference type="FunFam" id="3.40.50.300:FF:000284">
    <property type="entry name" value="probable ATP-dependent RNA helicase YTHDC2"/>
    <property type="match status" value="1"/>
</dbReference>
<evidence type="ECO:0000256" key="1">
    <source>
        <dbReference type="ARBA" id="ARBA00008792"/>
    </source>
</evidence>
<dbReference type="InterPro" id="IPR027417">
    <property type="entry name" value="P-loop_NTPase"/>
</dbReference>
<dbReference type="EC" id="3.6.4.13" evidence="2"/>
<feature type="domain" description="Helicase C-terminal" evidence="10">
    <location>
        <begin position="429"/>
        <end position="602"/>
    </location>
</feature>
<dbReference type="GO" id="GO:0005524">
    <property type="term" value="F:ATP binding"/>
    <property type="evidence" value="ECO:0007669"/>
    <property type="project" value="UniProtKB-KW"/>
</dbReference>
<dbReference type="PROSITE" id="PS00690">
    <property type="entry name" value="DEAH_ATP_HELICASE"/>
    <property type="match status" value="1"/>
</dbReference>
<keyword evidence="5" id="KW-0347">Helicase</keyword>
<dbReference type="InterPro" id="IPR011709">
    <property type="entry name" value="DEAD-box_helicase_OB_fold"/>
</dbReference>
<organism evidence="11 12">
    <name type="scientific">Hermetia illucens</name>
    <name type="common">Black soldier fly</name>
    <dbReference type="NCBI Taxonomy" id="343691"/>
    <lineage>
        <taxon>Eukaryota</taxon>
        <taxon>Metazoa</taxon>
        <taxon>Ecdysozoa</taxon>
        <taxon>Arthropoda</taxon>
        <taxon>Hexapoda</taxon>
        <taxon>Insecta</taxon>
        <taxon>Pterygota</taxon>
        <taxon>Neoptera</taxon>
        <taxon>Endopterygota</taxon>
        <taxon>Diptera</taxon>
        <taxon>Brachycera</taxon>
        <taxon>Stratiomyomorpha</taxon>
        <taxon>Stratiomyidae</taxon>
        <taxon>Hermetiinae</taxon>
        <taxon>Hermetia</taxon>
    </lineage>
</organism>
<evidence type="ECO:0000256" key="7">
    <source>
        <dbReference type="ARBA" id="ARBA00022884"/>
    </source>
</evidence>
<dbReference type="EMBL" id="LR899009">
    <property type="protein sequence ID" value="CAD7080123.1"/>
    <property type="molecule type" value="Genomic_DNA"/>
</dbReference>
<reference evidence="11 12" key="1">
    <citation type="submission" date="2020-11" db="EMBL/GenBank/DDBJ databases">
        <authorList>
            <person name="Wallbank WR R."/>
            <person name="Pardo Diaz C."/>
            <person name="Kozak K."/>
            <person name="Martin S."/>
            <person name="Jiggins C."/>
            <person name="Moest M."/>
            <person name="Warren A I."/>
            <person name="Generalovic N T."/>
            <person name="Byers J.R.P. K."/>
            <person name="Montejo-Kovacevich G."/>
            <person name="Yen C E."/>
        </authorList>
    </citation>
    <scope>NUCLEOTIDE SEQUENCE [LARGE SCALE GENOMIC DNA]</scope>
</reference>
<dbReference type="GO" id="GO:0005737">
    <property type="term" value="C:cytoplasm"/>
    <property type="evidence" value="ECO:0007669"/>
    <property type="project" value="TreeGrafter"/>
</dbReference>
<dbReference type="SMART" id="SM00490">
    <property type="entry name" value="HELICc"/>
    <property type="match status" value="1"/>
</dbReference>
<dbReference type="Gene3D" id="1.20.120.1080">
    <property type="match status" value="1"/>
</dbReference>
<dbReference type="SMART" id="SM00487">
    <property type="entry name" value="DEXDc"/>
    <property type="match status" value="1"/>
</dbReference>
<dbReference type="OrthoDB" id="5600252at2759"/>
<dbReference type="GO" id="GO:0003678">
    <property type="term" value="F:DNA helicase activity"/>
    <property type="evidence" value="ECO:0007669"/>
    <property type="project" value="TreeGrafter"/>
</dbReference>
<evidence type="ECO:0000256" key="3">
    <source>
        <dbReference type="ARBA" id="ARBA00022741"/>
    </source>
</evidence>
<dbReference type="Pfam" id="PF04408">
    <property type="entry name" value="WHD_HA2"/>
    <property type="match status" value="1"/>
</dbReference>
<dbReference type="Proteomes" id="UP000594454">
    <property type="component" value="Chromosome 1"/>
</dbReference>
<proteinExistence type="inferred from homology"/>
<keyword evidence="7" id="KW-0694">RNA-binding</keyword>
<dbReference type="Gene3D" id="3.40.50.300">
    <property type="entry name" value="P-loop containing nucleotide triphosphate hydrolases"/>
    <property type="match status" value="2"/>
</dbReference>
<evidence type="ECO:0000313" key="12">
    <source>
        <dbReference type="Proteomes" id="UP000594454"/>
    </source>
</evidence>
<evidence type="ECO:0000256" key="6">
    <source>
        <dbReference type="ARBA" id="ARBA00022840"/>
    </source>
</evidence>
<dbReference type="AlphaFoldDB" id="A0A7R8UGF0"/>
<dbReference type="GO" id="GO:0003724">
    <property type="term" value="F:RNA helicase activity"/>
    <property type="evidence" value="ECO:0007669"/>
    <property type="project" value="UniProtKB-EC"/>
</dbReference>
<dbReference type="SUPFAM" id="SSF52540">
    <property type="entry name" value="P-loop containing nucleoside triphosphate hydrolases"/>
    <property type="match status" value="1"/>
</dbReference>
<dbReference type="OMA" id="WLQSDKH"/>
<dbReference type="Pfam" id="PF00271">
    <property type="entry name" value="Helicase_C"/>
    <property type="match status" value="1"/>
</dbReference>
<evidence type="ECO:0000256" key="2">
    <source>
        <dbReference type="ARBA" id="ARBA00012552"/>
    </source>
</evidence>
<dbReference type="GO" id="GO:0016787">
    <property type="term" value="F:hydrolase activity"/>
    <property type="evidence" value="ECO:0007669"/>
    <property type="project" value="UniProtKB-KW"/>
</dbReference>
<dbReference type="InterPro" id="IPR014001">
    <property type="entry name" value="Helicase_ATP-bd"/>
</dbReference>
<dbReference type="Pfam" id="PF00270">
    <property type="entry name" value="DEAD"/>
    <property type="match status" value="1"/>
</dbReference>
<dbReference type="InterPro" id="IPR007502">
    <property type="entry name" value="Helicase-assoc_dom"/>
</dbReference>
<dbReference type="FunCoup" id="A0A7R8UGF0">
    <property type="interactions" value="2354"/>
</dbReference>
<evidence type="ECO:0000313" key="11">
    <source>
        <dbReference type="EMBL" id="CAD7080123.1"/>
    </source>
</evidence>
<dbReference type="InterPro" id="IPR011545">
    <property type="entry name" value="DEAD/DEAH_box_helicase_dom"/>
</dbReference>
<dbReference type="FunFam" id="1.20.120.1080:FF:000002">
    <property type="entry name" value="Putative ATP-dependent RNA helicase DHX36"/>
    <property type="match status" value="1"/>
</dbReference>
<keyword evidence="4" id="KW-0378">Hydrolase</keyword>
<dbReference type="InParanoid" id="A0A7R8UGF0"/>
<keyword evidence="6" id="KW-0067">ATP-binding</keyword>
<dbReference type="PANTHER" id="PTHR18934:SF237">
    <property type="entry name" value="ATP-DEPENDENT DNA_RNA HELICASE DHX36"/>
    <property type="match status" value="1"/>
</dbReference>
<keyword evidence="12" id="KW-1185">Reference proteome</keyword>
<accession>A0A7R8UGF0</accession>
<dbReference type="Pfam" id="PF21010">
    <property type="entry name" value="HA2_C"/>
    <property type="match status" value="1"/>
</dbReference>
<evidence type="ECO:0000259" key="9">
    <source>
        <dbReference type="PROSITE" id="PS51192"/>
    </source>
</evidence>
<evidence type="ECO:0000256" key="8">
    <source>
        <dbReference type="SAM" id="MobiDB-lite"/>
    </source>
</evidence>
<dbReference type="PROSITE" id="PS51192">
    <property type="entry name" value="HELICASE_ATP_BIND_1"/>
    <property type="match status" value="1"/>
</dbReference>
<dbReference type="CDD" id="cd18791">
    <property type="entry name" value="SF2_C_RHA"/>
    <property type="match status" value="1"/>
</dbReference>
<comment type="similarity">
    <text evidence="1">Belongs to the DEAD box helicase family. DEAH subfamily.</text>
</comment>
<evidence type="ECO:0000259" key="10">
    <source>
        <dbReference type="PROSITE" id="PS51194"/>
    </source>
</evidence>
<dbReference type="InterPro" id="IPR001650">
    <property type="entry name" value="Helicase_C-like"/>
</dbReference>
<gene>
    <name evidence="11" type="ORF">HERILL_LOCUS3296</name>
</gene>
<feature type="region of interest" description="Disordered" evidence="8">
    <location>
        <begin position="32"/>
        <end position="55"/>
    </location>
</feature>
<dbReference type="InterPro" id="IPR048333">
    <property type="entry name" value="HA2_WH"/>
</dbReference>